<protein>
    <recommendedName>
        <fullName evidence="2">Cytochrome c-type biogenesis protein H TPR domain-containing protein</fullName>
    </recommendedName>
</protein>
<dbReference type="KEGG" id="pmai:CF386_05560"/>
<dbReference type="SUPFAM" id="SSF48452">
    <property type="entry name" value="TPR-like"/>
    <property type="match status" value="1"/>
</dbReference>
<evidence type="ECO:0000259" key="2">
    <source>
        <dbReference type="Pfam" id="PF23914"/>
    </source>
</evidence>
<keyword evidence="1" id="KW-0472">Membrane</keyword>
<sequence length="240" mass="28024">MAVKFTLAALILSVILISVCLCFFYYEKKSLSLKNDVAIKFIITQIITLMIIPLALFWYMGKGKNLHKIDESNNDARAIAIKLVNREELVEQDINTLYIALRNRVFKKPNDAFGWYLLSRLNFLKNNLREAISTSKMAFEIDKKNAVYAVQYAMLMSESNNTEMLIKSNDVLLAVDEKDIDSTHKLKLKYQTLSKNFILLKKYDLAQIYLEKMYNFDFLSLYEREDIRNKIELLNTLKNT</sequence>
<feature type="transmembrane region" description="Helical" evidence="1">
    <location>
        <begin position="7"/>
        <end position="26"/>
    </location>
</feature>
<reference evidence="3 4" key="1">
    <citation type="journal article" date="2016" name="Int. J. Syst. Evol. Microbiol.">
        <title>Paraphotobacterium marinum gen. nov., sp. nov., a member of the family Vibrionaceae, isolated from surface seawater.</title>
        <authorList>
            <person name="Huang Z."/>
            <person name="Dong C."/>
            <person name="Shao Z."/>
        </authorList>
    </citation>
    <scope>NUCLEOTIDE SEQUENCE [LARGE SCALE GENOMIC DNA]</scope>
    <source>
        <strain evidence="3 4">NSCS20N07D</strain>
    </source>
</reference>
<dbReference type="InterPro" id="IPR011990">
    <property type="entry name" value="TPR-like_helical_dom_sf"/>
</dbReference>
<feature type="transmembrane region" description="Helical" evidence="1">
    <location>
        <begin position="38"/>
        <end position="59"/>
    </location>
</feature>
<keyword evidence="1" id="KW-1133">Transmembrane helix</keyword>
<evidence type="ECO:0000313" key="3">
    <source>
        <dbReference type="EMBL" id="ASK78508.1"/>
    </source>
</evidence>
<keyword evidence="4" id="KW-1185">Reference proteome</keyword>
<dbReference type="Gene3D" id="1.25.40.10">
    <property type="entry name" value="Tetratricopeptide repeat domain"/>
    <property type="match status" value="1"/>
</dbReference>
<dbReference type="AlphaFoldDB" id="A0A220VDL3"/>
<keyword evidence="1" id="KW-0812">Transmembrane</keyword>
<organism evidence="3 4">
    <name type="scientific">Paraphotobacterium marinum</name>
    <dbReference type="NCBI Taxonomy" id="1755811"/>
    <lineage>
        <taxon>Bacteria</taxon>
        <taxon>Pseudomonadati</taxon>
        <taxon>Pseudomonadota</taxon>
        <taxon>Gammaproteobacteria</taxon>
        <taxon>Vibrionales</taxon>
        <taxon>Vibrionaceae</taxon>
        <taxon>Paraphotobacterium</taxon>
    </lineage>
</organism>
<proteinExistence type="predicted"/>
<evidence type="ECO:0000256" key="1">
    <source>
        <dbReference type="SAM" id="Phobius"/>
    </source>
</evidence>
<name>A0A220VDL3_9GAMM</name>
<accession>A0A220VDL3</accession>
<dbReference type="Pfam" id="PF23914">
    <property type="entry name" value="TPR_CcmH_CycH"/>
    <property type="match status" value="1"/>
</dbReference>
<dbReference type="OrthoDB" id="9776053at2"/>
<dbReference type="Proteomes" id="UP000242175">
    <property type="component" value="Chromosome large"/>
</dbReference>
<feature type="domain" description="Cytochrome c-type biogenesis protein H TPR" evidence="2">
    <location>
        <begin position="71"/>
        <end position="188"/>
    </location>
</feature>
<dbReference type="InterPro" id="IPR056413">
    <property type="entry name" value="TPR_CcmH_CycH"/>
</dbReference>
<evidence type="ECO:0000313" key="4">
    <source>
        <dbReference type="Proteomes" id="UP000242175"/>
    </source>
</evidence>
<gene>
    <name evidence="3" type="ORF">CF386_05560</name>
</gene>
<dbReference type="RefSeq" id="WP_089073416.1">
    <property type="nucleotide sequence ID" value="NZ_CBCSAM010000001.1"/>
</dbReference>
<dbReference type="EMBL" id="CP022355">
    <property type="protein sequence ID" value="ASK78508.1"/>
    <property type="molecule type" value="Genomic_DNA"/>
</dbReference>